<dbReference type="Proteomes" id="UP000886595">
    <property type="component" value="Unassembled WGS sequence"/>
</dbReference>
<organism evidence="1 2">
    <name type="scientific">Brassica carinata</name>
    <name type="common">Ethiopian mustard</name>
    <name type="synonym">Abyssinian cabbage</name>
    <dbReference type="NCBI Taxonomy" id="52824"/>
    <lineage>
        <taxon>Eukaryota</taxon>
        <taxon>Viridiplantae</taxon>
        <taxon>Streptophyta</taxon>
        <taxon>Embryophyta</taxon>
        <taxon>Tracheophyta</taxon>
        <taxon>Spermatophyta</taxon>
        <taxon>Magnoliopsida</taxon>
        <taxon>eudicotyledons</taxon>
        <taxon>Gunneridae</taxon>
        <taxon>Pentapetalae</taxon>
        <taxon>rosids</taxon>
        <taxon>malvids</taxon>
        <taxon>Brassicales</taxon>
        <taxon>Brassicaceae</taxon>
        <taxon>Brassiceae</taxon>
        <taxon>Brassica</taxon>
    </lineage>
</organism>
<reference evidence="1 2" key="1">
    <citation type="submission" date="2020-02" db="EMBL/GenBank/DDBJ databases">
        <authorList>
            <person name="Ma Q."/>
            <person name="Huang Y."/>
            <person name="Song X."/>
            <person name="Pei D."/>
        </authorList>
    </citation>
    <scope>NUCLEOTIDE SEQUENCE [LARGE SCALE GENOMIC DNA]</scope>
    <source>
        <strain evidence="1">Sxm20200214</strain>
        <tissue evidence="1">Leaf</tissue>
    </source>
</reference>
<dbReference type="PANTHER" id="PTHR33710:SF79">
    <property type="entry name" value="OS06G0205337 PROTEIN"/>
    <property type="match status" value="1"/>
</dbReference>
<dbReference type="AlphaFoldDB" id="A0A8X7PGU0"/>
<protein>
    <submittedName>
        <fullName evidence="1">Uncharacterized protein</fullName>
    </submittedName>
</protein>
<evidence type="ECO:0000313" key="1">
    <source>
        <dbReference type="EMBL" id="KAG2250693.1"/>
    </source>
</evidence>
<dbReference type="OrthoDB" id="1742302at2759"/>
<name>A0A8X7PGU0_BRACI</name>
<comment type="caution">
    <text evidence="1">The sequence shown here is derived from an EMBL/GenBank/DDBJ whole genome shotgun (WGS) entry which is preliminary data.</text>
</comment>
<accession>A0A8X7PGU0</accession>
<proteinExistence type="predicted"/>
<dbReference type="EMBL" id="JAAMPC010000016">
    <property type="protein sequence ID" value="KAG2250693.1"/>
    <property type="molecule type" value="Genomic_DNA"/>
</dbReference>
<keyword evidence="2" id="KW-1185">Reference proteome</keyword>
<sequence length="192" mass="22107">MTDLAQVGPSVTWTNSQDENPISKKLDRVMINSCWIGGFPNSFVSFESGSVSDHLRMHIQLREAPQGNSKPFKFFNHTASHPRFLEAVSRVCNETAPLFHSRSALRRFQDKLKALKSEMVKQAYNELCAKQTEAMQNPQTSTFEAASDAWEHWHHISGIEEQFYYQKSRVQWLGLGDRNSRFFHKVTQSRNA</sequence>
<evidence type="ECO:0000313" key="2">
    <source>
        <dbReference type="Proteomes" id="UP000886595"/>
    </source>
</evidence>
<dbReference type="PANTHER" id="PTHR33710">
    <property type="entry name" value="BNAC02G09200D PROTEIN"/>
    <property type="match status" value="1"/>
</dbReference>
<gene>
    <name evidence="1" type="ORF">Bca52824_080829</name>
</gene>